<dbReference type="PRINTS" id="PR00455">
    <property type="entry name" value="HTHTETR"/>
</dbReference>
<dbReference type="Proteomes" id="UP000183794">
    <property type="component" value="Unassembled WGS sequence"/>
</dbReference>
<name>A0A1L0BK29_9GAMM</name>
<dbReference type="InterPro" id="IPR009057">
    <property type="entry name" value="Homeodomain-like_sf"/>
</dbReference>
<dbReference type="PROSITE" id="PS01081">
    <property type="entry name" value="HTH_TETR_1"/>
    <property type="match status" value="1"/>
</dbReference>
<evidence type="ECO:0000256" key="2">
    <source>
        <dbReference type="PROSITE-ProRule" id="PRU00335"/>
    </source>
</evidence>
<gene>
    <name evidence="4" type="ORF">NVI5450_2827</name>
</gene>
<proteinExistence type="predicted"/>
<evidence type="ECO:0000256" key="1">
    <source>
        <dbReference type="ARBA" id="ARBA00023125"/>
    </source>
</evidence>
<dbReference type="PROSITE" id="PS50977">
    <property type="entry name" value="HTH_TETR_2"/>
    <property type="match status" value="1"/>
</dbReference>
<dbReference type="Gene3D" id="1.10.357.10">
    <property type="entry name" value="Tetracycline Repressor, domain 2"/>
    <property type="match status" value="1"/>
</dbReference>
<evidence type="ECO:0000313" key="4">
    <source>
        <dbReference type="EMBL" id="SGZ04832.1"/>
    </source>
</evidence>
<evidence type="ECO:0000259" key="3">
    <source>
        <dbReference type="PROSITE" id="PS50977"/>
    </source>
</evidence>
<keyword evidence="1 2" id="KW-0238">DNA-binding</keyword>
<dbReference type="PANTHER" id="PTHR30055">
    <property type="entry name" value="HTH-TYPE TRANSCRIPTIONAL REGULATOR RUTR"/>
    <property type="match status" value="1"/>
</dbReference>
<accession>A0A1L0BK29</accession>
<dbReference type="InterPro" id="IPR023772">
    <property type="entry name" value="DNA-bd_HTH_TetR-type_CS"/>
</dbReference>
<feature type="DNA-binding region" description="H-T-H motif" evidence="2">
    <location>
        <begin position="26"/>
        <end position="45"/>
    </location>
</feature>
<dbReference type="EMBL" id="FPLD01000073">
    <property type="protein sequence ID" value="SGZ04832.1"/>
    <property type="molecule type" value="Genomic_DNA"/>
</dbReference>
<dbReference type="OrthoDB" id="116240at2"/>
<dbReference type="InterPro" id="IPR050109">
    <property type="entry name" value="HTH-type_TetR-like_transc_reg"/>
</dbReference>
<protein>
    <submittedName>
        <fullName evidence="4">Transcriptional regulator, TetR family</fullName>
    </submittedName>
</protein>
<dbReference type="InterPro" id="IPR001647">
    <property type="entry name" value="HTH_TetR"/>
</dbReference>
<dbReference type="PANTHER" id="PTHR30055:SF222">
    <property type="entry name" value="REGULATORY PROTEIN"/>
    <property type="match status" value="1"/>
</dbReference>
<dbReference type="GO" id="GO:0003677">
    <property type="term" value="F:DNA binding"/>
    <property type="evidence" value="ECO:0007669"/>
    <property type="project" value="UniProtKB-UniRule"/>
</dbReference>
<sequence>MTKSKKTVILDAALALFTVNGFHGTTTAAIAREAKVATGTLFHHFATKEALIEALYLEVKKEFAQALLQPNDHHAESRLTDIWVNGVHWLVNHPQKMAFILLCSHSLYFDKKIQLAIWEEVLGFFTQLLNTGIHNGIIKDLPIPYLLTTCESFLLSTATYVYALPEIDQKAAINSSINVIVDAISVQGADIHLLTR</sequence>
<dbReference type="SUPFAM" id="SSF46689">
    <property type="entry name" value="Homeodomain-like"/>
    <property type="match status" value="1"/>
</dbReference>
<evidence type="ECO:0000313" key="5">
    <source>
        <dbReference type="Proteomes" id="UP000183794"/>
    </source>
</evidence>
<reference evidence="4 5" key="1">
    <citation type="submission" date="2016-11" db="EMBL/GenBank/DDBJ databases">
        <authorList>
            <person name="Jaros S."/>
            <person name="Januszkiewicz K."/>
            <person name="Wedrychowicz H."/>
        </authorList>
    </citation>
    <scope>NUCLEOTIDE SEQUENCE [LARGE SCALE GENOMIC DNA]</scope>
    <source>
        <strain evidence="4">NVI 5450</strain>
    </source>
</reference>
<organism evidence="4 5">
    <name type="scientific">Moritella viscosa</name>
    <dbReference type="NCBI Taxonomy" id="80854"/>
    <lineage>
        <taxon>Bacteria</taxon>
        <taxon>Pseudomonadati</taxon>
        <taxon>Pseudomonadota</taxon>
        <taxon>Gammaproteobacteria</taxon>
        <taxon>Alteromonadales</taxon>
        <taxon>Moritellaceae</taxon>
        <taxon>Moritella</taxon>
    </lineage>
</organism>
<dbReference type="AlphaFoldDB" id="A0A1L0BK29"/>
<feature type="domain" description="HTH tetR-type" evidence="3">
    <location>
        <begin position="3"/>
        <end position="63"/>
    </location>
</feature>
<dbReference type="Pfam" id="PF00440">
    <property type="entry name" value="TetR_N"/>
    <property type="match status" value="1"/>
</dbReference>
<dbReference type="RefSeq" id="WP_075518297.1">
    <property type="nucleotide sequence ID" value="NZ_FPLD01000073.1"/>
</dbReference>